<feature type="binding site" evidence="9">
    <location>
        <begin position="245"/>
        <end position="246"/>
    </location>
    <ligand>
        <name>ATP</name>
        <dbReference type="ChEBI" id="CHEBI:30616"/>
    </ligand>
</feature>
<dbReference type="Pfam" id="PF00294">
    <property type="entry name" value="PfkB"/>
    <property type="match status" value="1"/>
</dbReference>
<organism evidence="11 12">
    <name type="scientific">Rhizobium loti</name>
    <name type="common">Mesorhizobium loti</name>
    <dbReference type="NCBI Taxonomy" id="381"/>
    <lineage>
        <taxon>Bacteria</taxon>
        <taxon>Pseudomonadati</taxon>
        <taxon>Pseudomonadota</taxon>
        <taxon>Alphaproteobacteria</taxon>
        <taxon>Hyphomicrobiales</taxon>
        <taxon>Phyllobacteriaceae</taxon>
        <taxon>Mesorhizobium</taxon>
    </lineage>
</organism>
<evidence type="ECO:0000256" key="5">
    <source>
        <dbReference type="ARBA" id="ARBA00022840"/>
    </source>
</evidence>
<comment type="function">
    <text evidence="9">Catalyzes the phosphorylation of ribose at O-5 in a reaction requiring ATP and magnesium. The resulting D-ribose-5-phosphate can then be used either for sythesis of nucleotides, histidine, and tryptophan, or as a component of the pentose phosphate pathway.</text>
</comment>
<feature type="binding site" evidence="9">
    <location>
        <position position="281"/>
    </location>
    <ligand>
        <name>K(+)</name>
        <dbReference type="ChEBI" id="CHEBI:29103"/>
    </ligand>
</feature>
<reference evidence="11 12" key="1">
    <citation type="submission" date="2015-12" db="EMBL/GenBank/DDBJ databases">
        <title>Draft genome sequence of Mesorhizobium sp. UFLA 01-765, a multitolerant efficient symbiont and plant-growth promoting strain isolated from Zn-mining soil using Leucaena leucocephala as a trap plant.</title>
        <authorList>
            <person name="Rangel W.M."/>
            <person name="Thijs S."/>
            <person name="Longatti S.M."/>
            <person name="Moreira F.M."/>
            <person name="Weyens N."/>
            <person name="Vangronsveld J."/>
            <person name="Van Hamme J.D."/>
            <person name="Bottos E.M."/>
            <person name="Rineau F."/>
        </authorList>
    </citation>
    <scope>NUCLEOTIDE SEQUENCE [LARGE SCALE GENOMIC DNA]</scope>
    <source>
        <strain evidence="11 12">UFLA 01-765</strain>
    </source>
</reference>
<keyword evidence="9" id="KW-0963">Cytoplasm</keyword>
<feature type="binding site" evidence="9">
    <location>
        <begin position="10"/>
        <end position="12"/>
    </location>
    <ligand>
        <name>substrate</name>
    </ligand>
</feature>
<comment type="caution">
    <text evidence="9">Lacks conserved residue(s) required for the propagation of feature annotation.</text>
</comment>
<dbReference type="CDD" id="cd01174">
    <property type="entry name" value="ribokinase"/>
    <property type="match status" value="1"/>
</dbReference>
<keyword evidence="7 9" id="KW-0630">Potassium</keyword>
<keyword evidence="6 9" id="KW-0460">Magnesium</keyword>
<name>A0A124GG48_RHILI</name>
<evidence type="ECO:0000256" key="8">
    <source>
        <dbReference type="ARBA" id="ARBA00023277"/>
    </source>
</evidence>
<evidence type="ECO:0000256" key="3">
    <source>
        <dbReference type="ARBA" id="ARBA00022741"/>
    </source>
</evidence>
<evidence type="ECO:0000256" key="7">
    <source>
        <dbReference type="ARBA" id="ARBA00022958"/>
    </source>
</evidence>
<dbReference type="PANTHER" id="PTHR10584">
    <property type="entry name" value="SUGAR KINASE"/>
    <property type="match status" value="1"/>
</dbReference>
<gene>
    <name evidence="9" type="primary">rbsK</name>
    <name evidence="11" type="ORF">AU467_25415</name>
</gene>
<dbReference type="GO" id="GO:0019303">
    <property type="term" value="P:D-ribose catabolic process"/>
    <property type="evidence" value="ECO:0007669"/>
    <property type="project" value="UniProtKB-UniRule"/>
</dbReference>
<evidence type="ECO:0000259" key="10">
    <source>
        <dbReference type="Pfam" id="PF00294"/>
    </source>
</evidence>
<dbReference type="Gene3D" id="3.40.1190.20">
    <property type="match status" value="1"/>
</dbReference>
<comment type="activity regulation">
    <text evidence="9">Activated by a monovalent cation that binds near, but not in, the active site. The most likely occupant of the site in vivo is potassium. Ion binding induces a conformational change that may alter substrate affinity.</text>
</comment>
<feature type="binding site" evidence="9">
    <location>
        <position position="242"/>
    </location>
    <ligand>
        <name>K(+)</name>
        <dbReference type="ChEBI" id="CHEBI:29103"/>
    </ligand>
</feature>
<feature type="binding site" evidence="9">
    <location>
        <begin position="212"/>
        <end position="217"/>
    </location>
    <ligand>
        <name>ATP</name>
        <dbReference type="ChEBI" id="CHEBI:30616"/>
    </ligand>
</feature>
<comment type="subunit">
    <text evidence="9">Homodimer.</text>
</comment>
<dbReference type="InterPro" id="IPR029056">
    <property type="entry name" value="Ribokinase-like"/>
</dbReference>
<comment type="cofactor">
    <cofactor evidence="9">
        <name>Mg(2+)</name>
        <dbReference type="ChEBI" id="CHEBI:18420"/>
    </cofactor>
    <text evidence="9">Requires a divalent cation, most likely magnesium in vivo, as an electrophilic catalyst to aid phosphoryl group transfer. It is the chelate of the metal and the nucleotide that is the actual substrate.</text>
</comment>
<comment type="subcellular location">
    <subcellularLocation>
        <location evidence="9">Cytoplasm</location>
    </subcellularLocation>
</comment>
<evidence type="ECO:0000256" key="2">
    <source>
        <dbReference type="ARBA" id="ARBA00022723"/>
    </source>
</evidence>
<feature type="binding site" evidence="9">
    <location>
        <position position="276"/>
    </location>
    <ligand>
        <name>K(+)</name>
        <dbReference type="ChEBI" id="CHEBI:29103"/>
    </ligand>
</feature>
<dbReference type="UniPathway" id="UPA00916">
    <property type="reaction ID" value="UER00889"/>
</dbReference>
<keyword evidence="4 9" id="KW-0418">Kinase</keyword>
<dbReference type="InterPro" id="IPR002139">
    <property type="entry name" value="Ribo/fructo_kinase"/>
</dbReference>
<keyword evidence="2 9" id="KW-0479">Metal-binding</keyword>
<sequence>MHVHVVGNACVDTTFRVGRFPAVGETLNAVASADGLGGKGANQAIAAARTGAAVTLWTALGKDAAGAWIRGRLGRELSDVRVNEFDLASDRSIIVIDASGENFIVSGVACSEAFDPISQTALARRIGPGGILVMQGNLPAAATNACLRAAQQSGARTILNASPIDEAALPDFDLVDMLVVNQSEAKALTGREDMAAAAGALAAKGAGTVVITLGGEGCLTLGPGQAGSVRLPAPRVEALDTSGAGDVFCGCLVGGISKGMSVTSSLKFALEAAAISVTRPGTLLSCPSASEMAALVDQTELS</sequence>
<evidence type="ECO:0000313" key="12">
    <source>
        <dbReference type="Proteomes" id="UP000053176"/>
    </source>
</evidence>
<feature type="binding site" evidence="9">
    <location>
        <position position="285"/>
    </location>
    <ligand>
        <name>K(+)</name>
        <dbReference type="ChEBI" id="CHEBI:29103"/>
    </ligand>
</feature>
<evidence type="ECO:0000256" key="9">
    <source>
        <dbReference type="HAMAP-Rule" id="MF_01987"/>
    </source>
</evidence>
<feature type="domain" description="Carbohydrate kinase PfkB" evidence="10">
    <location>
        <begin position="3"/>
        <end position="287"/>
    </location>
</feature>
<dbReference type="GO" id="GO:0004747">
    <property type="term" value="F:ribokinase activity"/>
    <property type="evidence" value="ECO:0007669"/>
    <property type="project" value="UniProtKB-UniRule"/>
</dbReference>
<evidence type="ECO:0000256" key="4">
    <source>
        <dbReference type="ARBA" id="ARBA00022777"/>
    </source>
</evidence>
<comment type="caution">
    <text evidence="11">The sequence shown here is derived from an EMBL/GenBank/DDBJ whole genome shotgun (WGS) entry which is preliminary data.</text>
</comment>
<dbReference type="SUPFAM" id="SSF53613">
    <property type="entry name" value="Ribokinase-like"/>
    <property type="match status" value="1"/>
</dbReference>
<dbReference type="InterPro" id="IPR011877">
    <property type="entry name" value="Ribokinase"/>
</dbReference>
<feature type="binding site" evidence="9">
    <location>
        <position position="181"/>
    </location>
    <ligand>
        <name>ATP</name>
        <dbReference type="ChEBI" id="CHEBI:30616"/>
    </ligand>
</feature>
<dbReference type="EC" id="2.7.1.15" evidence="9"/>
<dbReference type="GO" id="GO:0005524">
    <property type="term" value="F:ATP binding"/>
    <property type="evidence" value="ECO:0007669"/>
    <property type="project" value="UniProtKB-UniRule"/>
</dbReference>
<dbReference type="PANTHER" id="PTHR10584:SF166">
    <property type="entry name" value="RIBOKINASE"/>
    <property type="match status" value="1"/>
</dbReference>
<accession>A0A124GG48</accession>
<keyword evidence="8 9" id="KW-0119">Carbohydrate metabolism</keyword>
<comment type="similarity">
    <text evidence="9">Belongs to the carbohydrate kinase PfkB family. Ribokinase subfamily.</text>
</comment>
<feature type="active site" description="Proton acceptor" evidence="9">
    <location>
        <position position="246"/>
    </location>
</feature>
<dbReference type="AlphaFoldDB" id="A0A124GG48"/>
<keyword evidence="5 9" id="KW-0067">ATP-binding</keyword>
<feature type="binding site" evidence="9">
    <location>
        <begin position="38"/>
        <end position="42"/>
    </location>
    <ligand>
        <name>substrate</name>
    </ligand>
</feature>
<dbReference type="HAMAP" id="MF_01987">
    <property type="entry name" value="Ribokinase"/>
    <property type="match status" value="1"/>
</dbReference>
<evidence type="ECO:0000256" key="1">
    <source>
        <dbReference type="ARBA" id="ARBA00022679"/>
    </source>
</evidence>
<dbReference type="GO" id="GO:0005829">
    <property type="term" value="C:cytosol"/>
    <property type="evidence" value="ECO:0007669"/>
    <property type="project" value="TreeGrafter"/>
</dbReference>
<dbReference type="Proteomes" id="UP000053176">
    <property type="component" value="Unassembled WGS sequence"/>
</dbReference>
<dbReference type="GO" id="GO:0046872">
    <property type="term" value="F:metal ion binding"/>
    <property type="evidence" value="ECO:0007669"/>
    <property type="project" value="UniProtKB-KW"/>
</dbReference>
<dbReference type="OrthoDB" id="9775849at2"/>
<dbReference type="EMBL" id="LPWA01000115">
    <property type="protein sequence ID" value="KUM25656.1"/>
    <property type="molecule type" value="Genomic_DNA"/>
</dbReference>
<protein>
    <recommendedName>
        <fullName evidence="9">Ribokinase</fullName>
        <shortName evidence="9">RK</shortName>
        <ecNumber evidence="9">2.7.1.15</ecNumber>
    </recommendedName>
</protein>
<comment type="pathway">
    <text evidence="9">Carbohydrate metabolism; D-ribose degradation; D-ribose 5-phosphate from beta-D-ribopyranose: step 2/2.</text>
</comment>
<evidence type="ECO:0000313" key="11">
    <source>
        <dbReference type="EMBL" id="KUM25656.1"/>
    </source>
</evidence>
<comment type="catalytic activity">
    <reaction evidence="9">
        <text>D-ribose + ATP = D-ribose 5-phosphate + ADP + H(+)</text>
        <dbReference type="Rhea" id="RHEA:13697"/>
        <dbReference type="ChEBI" id="CHEBI:15378"/>
        <dbReference type="ChEBI" id="CHEBI:30616"/>
        <dbReference type="ChEBI" id="CHEBI:47013"/>
        <dbReference type="ChEBI" id="CHEBI:78346"/>
        <dbReference type="ChEBI" id="CHEBI:456216"/>
        <dbReference type="EC" id="2.7.1.15"/>
    </reaction>
</comment>
<feature type="binding site" evidence="9">
    <location>
        <position position="246"/>
    </location>
    <ligand>
        <name>substrate</name>
    </ligand>
</feature>
<keyword evidence="1 9" id="KW-0808">Transferase</keyword>
<dbReference type="PRINTS" id="PR00990">
    <property type="entry name" value="RIBOKINASE"/>
</dbReference>
<feature type="binding site" evidence="9">
    <location>
        <position position="240"/>
    </location>
    <ligand>
        <name>K(+)</name>
        <dbReference type="ChEBI" id="CHEBI:29103"/>
    </ligand>
</feature>
<proteinExistence type="inferred from homology"/>
<dbReference type="InterPro" id="IPR011611">
    <property type="entry name" value="PfkB_dom"/>
</dbReference>
<keyword evidence="3 9" id="KW-0547">Nucleotide-binding</keyword>
<feature type="binding site" evidence="9">
    <location>
        <position position="279"/>
    </location>
    <ligand>
        <name>K(+)</name>
        <dbReference type="ChEBI" id="CHEBI:29103"/>
    </ligand>
</feature>
<evidence type="ECO:0000256" key="6">
    <source>
        <dbReference type="ARBA" id="ARBA00022842"/>
    </source>
</evidence>